<feature type="compositionally biased region" description="Pro residues" evidence="1">
    <location>
        <begin position="110"/>
        <end position="122"/>
    </location>
</feature>
<keyword evidence="2" id="KW-0472">Membrane</keyword>
<feature type="region of interest" description="Disordered" evidence="1">
    <location>
        <begin position="92"/>
        <end position="123"/>
    </location>
</feature>
<protein>
    <submittedName>
        <fullName evidence="3">Uncharacterized protein</fullName>
    </submittedName>
</protein>
<sequence>MDAIKNLVAGADPVSPNPTEADGEKALQLMFARPEVFADRVPKDIPTLAERRQRRNRVLGLSVLATAAATAGVLVSINLGPLTAAPAPANTVAAAPSESPSSTATAAPETMPPAITPPPPIPTQAKFDSANAGLSFDLPTGWTATEVPAGTPDFPATGVEVADEVGKKVASLYYGTGGGLGGSCGPGPYTQAELDSAQYSAAWAQPDVRFSYRVLDQTSSGGGFAYQAGLVDASSGQLQDSCLMYSVVAKAPRGTLSFANASSNGPNAPIFSSMAEAQAYMATAEYSNLKAMVLSLSIAP</sequence>
<feature type="compositionally biased region" description="Low complexity" evidence="1">
    <location>
        <begin position="92"/>
        <end position="109"/>
    </location>
</feature>
<keyword evidence="4" id="KW-1185">Reference proteome</keyword>
<evidence type="ECO:0000256" key="1">
    <source>
        <dbReference type="SAM" id="MobiDB-lite"/>
    </source>
</evidence>
<keyword evidence="2" id="KW-1133">Transmembrane helix</keyword>
<evidence type="ECO:0000256" key="2">
    <source>
        <dbReference type="SAM" id="Phobius"/>
    </source>
</evidence>
<organism evidence="3 4">
    <name type="scientific">Arthrobacter ulcerisalmonis</name>
    <dbReference type="NCBI Taxonomy" id="2483813"/>
    <lineage>
        <taxon>Bacteria</taxon>
        <taxon>Bacillati</taxon>
        <taxon>Actinomycetota</taxon>
        <taxon>Actinomycetes</taxon>
        <taxon>Micrococcales</taxon>
        <taxon>Micrococcaceae</taxon>
        <taxon>Arthrobacter</taxon>
    </lineage>
</organism>
<name>A0A3P5W4M2_9MICC</name>
<dbReference type="EMBL" id="UXAU01000009">
    <property type="protein sequence ID" value="VDC18238.1"/>
    <property type="molecule type" value="Genomic_DNA"/>
</dbReference>
<dbReference type="AlphaFoldDB" id="A0A3P5W4M2"/>
<evidence type="ECO:0000313" key="4">
    <source>
        <dbReference type="Proteomes" id="UP000280861"/>
    </source>
</evidence>
<keyword evidence="2" id="KW-0812">Transmembrane</keyword>
<feature type="region of interest" description="Disordered" evidence="1">
    <location>
        <begin position="1"/>
        <end position="21"/>
    </location>
</feature>
<evidence type="ECO:0000313" key="3">
    <source>
        <dbReference type="EMBL" id="VDC18238.1"/>
    </source>
</evidence>
<accession>A0A3P5W4M2</accession>
<proteinExistence type="predicted"/>
<reference evidence="3 4" key="1">
    <citation type="submission" date="2018-11" db="EMBL/GenBank/DDBJ databases">
        <authorList>
            <person name="Criscuolo A."/>
        </authorList>
    </citation>
    <scope>NUCLEOTIDE SEQUENCE [LARGE SCALE GENOMIC DNA]</scope>
    <source>
        <strain evidence="3">AT11b</strain>
    </source>
</reference>
<dbReference type="Proteomes" id="UP000280861">
    <property type="component" value="Unassembled WGS sequence"/>
</dbReference>
<feature type="transmembrane region" description="Helical" evidence="2">
    <location>
        <begin position="58"/>
        <end position="79"/>
    </location>
</feature>
<gene>
    <name evidence="3" type="ORF">PSET11_00105</name>
</gene>